<protein>
    <submittedName>
        <fullName evidence="2">Uncharacterized protein</fullName>
    </submittedName>
</protein>
<dbReference type="eggNOG" id="ENOG502SERJ">
    <property type="taxonomic scope" value="Eukaryota"/>
</dbReference>
<feature type="region of interest" description="Disordered" evidence="1">
    <location>
        <begin position="121"/>
        <end position="151"/>
    </location>
</feature>
<name>K0TL63_THAOC</name>
<reference evidence="2 3" key="1">
    <citation type="journal article" date="2012" name="Genome Biol.">
        <title>Genome and low-iron response of an oceanic diatom adapted to chronic iron limitation.</title>
        <authorList>
            <person name="Lommer M."/>
            <person name="Specht M."/>
            <person name="Roy A.S."/>
            <person name="Kraemer L."/>
            <person name="Andreson R."/>
            <person name="Gutowska M.A."/>
            <person name="Wolf J."/>
            <person name="Bergner S.V."/>
            <person name="Schilhabel M.B."/>
            <person name="Klostermeier U.C."/>
            <person name="Beiko R.G."/>
            <person name="Rosenstiel P."/>
            <person name="Hippler M."/>
            <person name="Laroche J."/>
        </authorList>
    </citation>
    <scope>NUCLEOTIDE SEQUENCE [LARGE SCALE GENOMIC DNA]</scope>
    <source>
        <strain evidence="2 3">CCMP1005</strain>
    </source>
</reference>
<dbReference type="Proteomes" id="UP000266841">
    <property type="component" value="Unassembled WGS sequence"/>
</dbReference>
<sequence>PGNFDLKEEGRAEEARGWRADGSNGSNGLGNLMHQVRKRTRARYFRISYLVPGPRGIGQYWAVHRRGRLGGGAGSEGSARRTTGARELDCGSFILSLTQIFDFAYRKRTEVSSRRANVMSAEYAGKRQRGDGDGQSTLVHNPAEASATSSADLESMLKQALGRIDSLERQHEEMKTSMGRESKALRDDICRLTEENEELQAWTERQIEFLRNDVDKLETKNNALQRSLKRLASKVQEGWEYPVTIQPYEYWQNKGYDLLAIQNLKLRFFRRLKEAVSELEHGVCDSITVGHANCDDKDLVPHWNALFRSFEHINPYSGVVLYLYAINMSEDVMTQICYHIQKDCIRKVSFDTVGFTNLRGALIQLGEALKSPTLKSLEWHENSIRSTEDMSLFMRALSQSSAVNELSFQANGNENASSLLSGVDFSTYKVLNIGGNSLETNGRTDIPDLIAANPPLETLHLGGNKLNDDDAVLIAQSLGENTHLTYLNVVGNNIQERGMRALYEAVNNTSTFNALSDSNHSCCLQGLSDDFDLDTTNLQGGSDAGLCDNRMIKIHELMMERYCDGDGNVPHLNTEMSGEDSVLLAPFLMESVVRRHDIFQKLFSGNNDCSLGLLYELVREWKMAELFSFR</sequence>
<dbReference type="InterPro" id="IPR001611">
    <property type="entry name" value="Leu-rich_rpt"/>
</dbReference>
<accession>K0TL63</accession>
<dbReference type="PANTHER" id="PTHR46761:SF2">
    <property type="entry name" value="RAN GTPASE-ACTIVATING PROTEIN 1"/>
    <property type="match status" value="1"/>
</dbReference>
<feature type="region of interest" description="Disordered" evidence="1">
    <location>
        <begin position="1"/>
        <end position="33"/>
    </location>
</feature>
<evidence type="ECO:0000313" key="2">
    <source>
        <dbReference type="EMBL" id="EJK75031.1"/>
    </source>
</evidence>
<feature type="compositionally biased region" description="Basic and acidic residues" evidence="1">
    <location>
        <begin position="1"/>
        <end position="19"/>
    </location>
</feature>
<keyword evidence="3" id="KW-1185">Reference proteome</keyword>
<dbReference type="AlphaFoldDB" id="K0TL63"/>
<dbReference type="Pfam" id="PF13516">
    <property type="entry name" value="LRR_6"/>
    <property type="match status" value="2"/>
</dbReference>
<organism evidence="2 3">
    <name type="scientific">Thalassiosira oceanica</name>
    <name type="common">Marine diatom</name>
    <dbReference type="NCBI Taxonomy" id="159749"/>
    <lineage>
        <taxon>Eukaryota</taxon>
        <taxon>Sar</taxon>
        <taxon>Stramenopiles</taxon>
        <taxon>Ochrophyta</taxon>
        <taxon>Bacillariophyta</taxon>
        <taxon>Coscinodiscophyceae</taxon>
        <taxon>Thalassiosirophycidae</taxon>
        <taxon>Thalassiosirales</taxon>
        <taxon>Thalassiosiraceae</taxon>
        <taxon>Thalassiosira</taxon>
    </lineage>
</organism>
<evidence type="ECO:0000256" key="1">
    <source>
        <dbReference type="SAM" id="MobiDB-lite"/>
    </source>
</evidence>
<dbReference type="InterPro" id="IPR032675">
    <property type="entry name" value="LRR_dom_sf"/>
</dbReference>
<dbReference type="GO" id="GO:0005096">
    <property type="term" value="F:GTPase activator activity"/>
    <property type="evidence" value="ECO:0007669"/>
    <property type="project" value="InterPro"/>
</dbReference>
<dbReference type="OrthoDB" id="120976at2759"/>
<gene>
    <name evidence="2" type="ORF">THAOC_03259</name>
</gene>
<comment type="caution">
    <text evidence="2">The sequence shown here is derived from an EMBL/GenBank/DDBJ whole genome shotgun (WGS) entry which is preliminary data.</text>
</comment>
<dbReference type="Gene3D" id="3.80.10.10">
    <property type="entry name" value="Ribonuclease Inhibitor"/>
    <property type="match status" value="1"/>
</dbReference>
<feature type="non-terminal residue" evidence="2">
    <location>
        <position position="1"/>
    </location>
</feature>
<evidence type="ECO:0000313" key="3">
    <source>
        <dbReference type="Proteomes" id="UP000266841"/>
    </source>
</evidence>
<dbReference type="SUPFAM" id="SSF52047">
    <property type="entry name" value="RNI-like"/>
    <property type="match status" value="1"/>
</dbReference>
<dbReference type="SMART" id="SM00368">
    <property type="entry name" value="LRR_RI"/>
    <property type="match status" value="2"/>
</dbReference>
<dbReference type="EMBL" id="AGNL01003179">
    <property type="protein sequence ID" value="EJK75031.1"/>
    <property type="molecule type" value="Genomic_DNA"/>
</dbReference>
<dbReference type="InterPro" id="IPR045203">
    <property type="entry name" value="RanGAP1/2"/>
</dbReference>
<proteinExistence type="predicted"/>
<dbReference type="PANTHER" id="PTHR46761">
    <property type="entry name" value="RAN GTPASE-ACTIVATING PROTEIN 1"/>
    <property type="match status" value="1"/>
</dbReference>
<feature type="compositionally biased region" description="Low complexity" evidence="1">
    <location>
        <begin position="20"/>
        <end position="32"/>
    </location>
</feature>